<keyword evidence="4" id="KW-0408">Iron</keyword>
<dbReference type="InterPro" id="IPR051208">
    <property type="entry name" value="Class-I_Fumarase/Tartrate_DH"/>
</dbReference>
<evidence type="ECO:0000256" key="5">
    <source>
        <dbReference type="ARBA" id="ARBA00023014"/>
    </source>
</evidence>
<evidence type="ECO:0000256" key="3">
    <source>
        <dbReference type="ARBA" id="ARBA00022723"/>
    </source>
</evidence>
<dbReference type="EMBL" id="BARS01017420">
    <property type="protein sequence ID" value="GAF97614.1"/>
    <property type="molecule type" value="Genomic_DNA"/>
</dbReference>
<evidence type="ECO:0000256" key="2">
    <source>
        <dbReference type="ARBA" id="ARBA00022485"/>
    </source>
</evidence>
<comment type="similarity">
    <text evidence="1">Belongs to the class-I fumarase family.</text>
</comment>
<keyword evidence="3" id="KW-0479">Metal-binding</keyword>
<evidence type="ECO:0000259" key="7">
    <source>
        <dbReference type="Pfam" id="PF05681"/>
    </source>
</evidence>
<dbReference type="GO" id="GO:0046872">
    <property type="term" value="F:metal ion binding"/>
    <property type="evidence" value="ECO:0007669"/>
    <property type="project" value="UniProtKB-KW"/>
</dbReference>
<dbReference type="InterPro" id="IPR004646">
    <property type="entry name" value="Fe-S_hydro-lyase_TtdA-typ_cat"/>
</dbReference>
<dbReference type="GO" id="GO:0051539">
    <property type="term" value="F:4 iron, 4 sulfur cluster binding"/>
    <property type="evidence" value="ECO:0007669"/>
    <property type="project" value="UniProtKB-KW"/>
</dbReference>
<dbReference type="AlphaFoldDB" id="X0TWG3"/>
<protein>
    <recommendedName>
        <fullName evidence="7">Fe-S hydro-lyase tartrate dehydratase alpha-type catalytic domain-containing protein</fullName>
    </recommendedName>
</protein>
<keyword evidence="6" id="KW-0456">Lyase</keyword>
<evidence type="ECO:0000256" key="1">
    <source>
        <dbReference type="ARBA" id="ARBA00008876"/>
    </source>
</evidence>
<feature type="domain" description="Fe-S hydro-lyase tartrate dehydratase alpha-type catalytic" evidence="7">
    <location>
        <begin position="2"/>
        <end position="249"/>
    </location>
</feature>
<proteinExistence type="inferred from homology"/>
<dbReference type="NCBIfam" id="NF004885">
    <property type="entry name" value="PRK06246.1"/>
    <property type="match status" value="1"/>
</dbReference>
<evidence type="ECO:0000256" key="6">
    <source>
        <dbReference type="ARBA" id="ARBA00023239"/>
    </source>
</evidence>
<feature type="non-terminal residue" evidence="8">
    <location>
        <position position="1"/>
    </location>
</feature>
<comment type="caution">
    <text evidence="8">The sequence shown here is derived from an EMBL/GenBank/DDBJ whole genome shotgun (WGS) entry which is preliminary data.</text>
</comment>
<dbReference type="Pfam" id="PF05681">
    <property type="entry name" value="Fumerase"/>
    <property type="match status" value="1"/>
</dbReference>
<accession>X0TWG3</accession>
<gene>
    <name evidence="8" type="ORF">S01H1_28493</name>
</gene>
<reference evidence="8" key="1">
    <citation type="journal article" date="2014" name="Front. Microbiol.">
        <title>High frequency of phylogenetically diverse reductive dehalogenase-homologous genes in deep subseafloor sedimentary metagenomes.</title>
        <authorList>
            <person name="Kawai M."/>
            <person name="Futagami T."/>
            <person name="Toyoda A."/>
            <person name="Takaki Y."/>
            <person name="Nishi S."/>
            <person name="Hori S."/>
            <person name="Arai W."/>
            <person name="Tsubouchi T."/>
            <person name="Morono Y."/>
            <person name="Uchiyama I."/>
            <person name="Ito T."/>
            <person name="Fujiyama A."/>
            <person name="Inagaki F."/>
            <person name="Takami H."/>
        </authorList>
    </citation>
    <scope>NUCLEOTIDE SEQUENCE</scope>
    <source>
        <strain evidence="8">Expedition CK06-06</strain>
    </source>
</reference>
<organism evidence="8">
    <name type="scientific">marine sediment metagenome</name>
    <dbReference type="NCBI Taxonomy" id="412755"/>
    <lineage>
        <taxon>unclassified sequences</taxon>
        <taxon>metagenomes</taxon>
        <taxon>ecological metagenomes</taxon>
    </lineage>
</organism>
<dbReference type="PANTHER" id="PTHR30389:SF17">
    <property type="entry name" value="L(+)-TARTRATE DEHYDRATASE SUBUNIT ALPHA-RELATED"/>
    <property type="match status" value="1"/>
</dbReference>
<dbReference type="GO" id="GO:0016829">
    <property type="term" value="F:lyase activity"/>
    <property type="evidence" value="ECO:0007669"/>
    <property type="project" value="UniProtKB-KW"/>
</dbReference>
<keyword evidence="5" id="KW-0411">Iron-sulfur</keyword>
<name>X0TWG3_9ZZZZ</name>
<evidence type="ECO:0000256" key="4">
    <source>
        <dbReference type="ARBA" id="ARBA00023004"/>
    </source>
</evidence>
<dbReference type="PANTHER" id="PTHR30389">
    <property type="entry name" value="FUMARATE HYDRATASE-RELATED"/>
    <property type="match status" value="1"/>
</dbReference>
<dbReference type="NCBIfam" id="TIGR00722">
    <property type="entry name" value="ttdA_fumA_fumB"/>
    <property type="match status" value="1"/>
</dbReference>
<sequence>TALKEAREGEVSEVGCSVLDMLIENYKIASGEEIAICQDTGLAVLYVELGQEVYIIGGNFREAVNEGVKEAYMEGYLRKSIVDDPVFARKNTGTNTPAIIYTDIVPGDKIKFMVTPKGFGSENMSALAMMKPADGPEGIKNFVVDTIRKAGPNPCPPTIVGVGIGGTADKALVIAKKALFRKIGEHHQDERYTQMEKEILEQINNLGIGPAGLGGRTTALAVNIEYTPTHIAGMPVAVNVCCHAARHAEGIL</sequence>
<evidence type="ECO:0000313" key="8">
    <source>
        <dbReference type="EMBL" id="GAF97614.1"/>
    </source>
</evidence>
<keyword evidence="2" id="KW-0004">4Fe-4S</keyword>